<proteinExistence type="predicted"/>
<keyword evidence="3 6" id="KW-1133">Transmembrane helix</keyword>
<reference evidence="8" key="2">
    <citation type="submission" date="2015-01" db="EMBL/GenBank/DDBJ databases">
        <title>Evolutionary Origins and Diversification of the Mycorrhizal Mutualists.</title>
        <authorList>
            <consortium name="DOE Joint Genome Institute"/>
            <consortium name="Mycorrhizal Genomics Consortium"/>
            <person name="Kohler A."/>
            <person name="Kuo A."/>
            <person name="Nagy L.G."/>
            <person name="Floudas D."/>
            <person name="Copeland A."/>
            <person name="Barry K.W."/>
            <person name="Cichocki N."/>
            <person name="Veneault-Fourrey C."/>
            <person name="LaButti K."/>
            <person name="Lindquist E.A."/>
            <person name="Lipzen A."/>
            <person name="Lundell T."/>
            <person name="Morin E."/>
            <person name="Murat C."/>
            <person name="Riley R."/>
            <person name="Ohm R."/>
            <person name="Sun H."/>
            <person name="Tunlid A."/>
            <person name="Henrissat B."/>
            <person name="Grigoriev I.V."/>
            <person name="Hibbett D.S."/>
            <person name="Martin F."/>
        </authorList>
    </citation>
    <scope>NUCLEOTIDE SEQUENCE [LARGE SCALE GENOMIC DNA]</scope>
    <source>
        <strain evidence="8">F 1598</strain>
    </source>
</reference>
<dbReference type="InterPro" id="IPR036259">
    <property type="entry name" value="MFS_trans_sf"/>
</dbReference>
<dbReference type="InterPro" id="IPR004752">
    <property type="entry name" value="AmpG_permease/AT-1"/>
</dbReference>
<feature type="transmembrane region" description="Helical" evidence="6">
    <location>
        <begin position="179"/>
        <end position="196"/>
    </location>
</feature>
<comment type="subcellular location">
    <subcellularLocation>
        <location evidence="1">Membrane</location>
        <topology evidence="1">Multi-pass membrane protein</topology>
    </subcellularLocation>
</comment>
<evidence type="ECO:0000256" key="5">
    <source>
        <dbReference type="SAM" id="MobiDB-lite"/>
    </source>
</evidence>
<organism evidence="7 8">
    <name type="scientific">Piloderma croceum (strain F 1598)</name>
    <dbReference type="NCBI Taxonomy" id="765440"/>
    <lineage>
        <taxon>Eukaryota</taxon>
        <taxon>Fungi</taxon>
        <taxon>Dikarya</taxon>
        <taxon>Basidiomycota</taxon>
        <taxon>Agaricomycotina</taxon>
        <taxon>Agaricomycetes</taxon>
        <taxon>Agaricomycetidae</taxon>
        <taxon>Atheliales</taxon>
        <taxon>Atheliaceae</taxon>
        <taxon>Piloderma</taxon>
    </lineage>
</organism>
<accession>A0A0C3C4X7</accession>
<keyword evidence="2 6" id="KW-0812">Transmembrane</keyword>
<evidence type="ECO:0000256" key="3">
    <source>
        <dbReference type="ARBA" id="ARBA00022989"/>
    </source>
</evidence>
<evidence type="ECO:0000313" key="8">
    <source>
        <dbReference type="Proteomes" id="UP000054166"/>
    </source>
</evidence>
<evidence type="ECO:0000256" key="4">
    <source>
        <dbReference type="ARBA" id="ARBA00023136"/>
    </source>
</evidence>
<gene>
    <name evidence="7" type="ORF">PILCRDRAFT_818271</name>
</gene>
<feature type="region of interest" description="Disordered" evidence="5">
    <location>
        <begin position="1"/>
        <end position="60"/>
    </location>
</feature>
<reference evidence="7 8" key="1">
    <citation type="submission" date="2014-04" db="EMBL/GenBank/DDBJ databases">
        <authorList>
            <consortium name="DOE Joint Genome Institute"/>
            <person name="Kuo A."/>
            <person name="Tarkka M."/>
            <person name="Buscot F."/>
            <person name="Kohler A."/>
            <person name="Nagy L.G."/>
            <person name="Floudas D."/>
            <person name="Copeland A."/>
            <person name="Barry K.W."/>
            <person name="Cichocki N."/>
            <person name="Veneault-Fourrey C."/>
            <person name="LaButti K."/>
            <person name="Lindquist E.A."/>
            <person name="Lipzen A."/>
            <person name="Lundell T."/>
            <person name="Morin E."/>
            <person name="Murat C."/>
            <person name="Sun H."/>
            <person name="Tunlid A."/>
            <person name="Henrissat B."/>
            <person name="Grigoriev I.V."/>
            <person name="Hibbett D.S."/>
            <person name="Martin F."/>
            <person name="Nordberg H.P."/>
            <person name="Cantor M.N."/>
            <person name="Hua S.X."/>
        </authorList>
    </citation>
    <scope>NUCLEOTIDE SEQUENCE [LARGE SCALE GENOMIC DNA]</scope>
    <source>
        <strain evidence="7 8">F 1598</strain>
    </source>
</reference>
<dbReference type="GO" id="GO:0035348">
    <property type="term" value="P:acetyl-CoA transmembrane transport"/>
    <property type="evidence" value="ECO:0007669"/>
    <property type="project" value="InterPro"/>
</dbReference>
<evidence type="ECO:0000256" key="6">
    <source>
        <dbReference type="SAM" id="Phobius"/>
    </source>
</evidence>
<evidence type="ECO:0000256" key="1">
    <source>
        <dbReference type="ARBA" id="ARBA00004141"/>
    </source>
</evidence>
<feature type="transmembrane region" description="Helical" evidence="6">
    <location>
        <begin position="464"/>
        <end position="483"/>
    </location>
</feature>
<feature type="transmembrane region" description="Helical" evidence="6">
    <location>
        <begin position="401"/>
        <end position="423"/>
    </location>
</feature>
<evidence type="ECO:0000313" key="7">
    <source>
        <dbReference type="EMBL" id="KIM84672.1"/>
    </source>
</evidence>
<dbReference type="FunCoup" id="A0A0C3C4X7">
    <property type="interactions" value="108"/>
</dbReference>
<dbReference type="PANTHER" id="PTHR12778">
    <property type="entry name" value="SOLUTE CARRIER FAMILY 33 ACETYL-COA TRANSPORTER -RELATED"/>
    <property type="match status" value="1"/>
</dbReference>
<name>A0A0C3C4X7_PILCF</name>
<dbReference type="EMBL" id="KN832987">
    <property type="protein sequence ID" value="KIM84672.1"/>
    <property type="molecule type" value="Genomic_DNA"/>
</dbReference>
<feature type="transmembrane region" description="Helical" evidence="6">
    <location>
        <begin position="110"/>
        <end position="136"/>
    </location>
</feature>
<evidence type="ECO:0000256" key="2">
    <source>
        <dbReference type="ARBA" id="ARBA00022692"/>
    </source>
</evidence>
<evidence type="ECO:0008006" key="9">
    <source>
        <dbReference type="Google" id="ProtNLM"/>
    </source>
</evidence>
<dbReference type="Proteomes" id="UP000054166">
    <property type="component" value="Unassembled WGS sequence"/>
</dbReference>
<dbReference type="Pfam" id="PF13000">
    <property type="entry name" value="Acatn"/>
    <property type="match status" value="3"/>
</dbReference>
<dbReference type="Gene3D" id="1.20.1250.20">
    <property type="entry name" value="MFS general substrate transporter like domains"/>
    <property type="match status" value="1"/>
</dbReference>
<dbReference type="GO" id="GO:0016020">
    <property type="term" value="C:membrane"/>
    <property type="evidence" value="ECO:0007669"/>
    <property type="project" value="UniProtKB-SubCell"/>
</dbReference>
<dbReference type="InParanoid" id="A0A0C3C4X7"/>
<dbReference type="SUPFAM" id="SSF103473">
    <property type="entry name" value="MFS general substrate transporter"/>
    <property type="match status" value="1"/>
</dbReference>
<dbReference type="FunFam" id="1.20.1250.20:FF:000289">
    <property type="entry name" value="Acetyl-coenzyme A transporter 1"/>
    <property type="match status" value="1"/>
</dbReference>
<dbReference type="InterPro" id="IPR024371">
    <property type="entry name" value="AcetylCoA_trans_1-like"/>
</dbReference>
<dbReference type="PANTHER" id="PTHR12778:SF9">
    <property type="entry name" value="ACETYL-COENZYME A TRANSPORTER 1"/>
    <property type="match status" value="1"/>
</dbReference>
<dbReference type="OrthoDB" id="6415790at2759"/>
<sequence length="578" mass="64670">MSARRNKSSSKQPKLRKHKEGNKSDEDMPAARPMAVTSGLNAIHIAPRTPRTSKPQWNGVEEDDTQEVELSLLDENERLQAARGLGQTEEQGYVGGPDSKHLLSAKDQRGMALLIVLYLIQGVPIGLAMGSVPFILREHLSYSQLGVFALSSYPYSFKLLWSPIVDALYFPSIGRRKSWIIPMQLIIGSLMLYISVNVQKLLDAPGDNVYELTAIFTSLVMFSATQDIAVDGWALTLLSPENLSYASTCQTIGLNTGYFASFTVFLAFNSEAFVQKWGLPLLTLSTYLRFWSVICFLVTLWLVFFETEAKERVEDEMSTKTVYKTIWEICKLKHIQALIVMHIFAKVGFQANEAVTSLKLVEKGLGREDLAIAVLIDFPFQILGGWLAARWSRGDKPLRPWLWAFWPRLFFALIATLVVYWFPTPPISMGFFIFLVIQTVLASFTSTVQFVGISAFHTIISDPLIGGTYMTLLNTFANLGGTWPRYFVLKGVDFFTIATCHVKEAGTEFVVKTAECVSEHGKSQCAAINGECVTERDGYYLVSVVCMVFGVIFLLGYTIPTARKLQSLPPSQWRVSVR</sequence>
<dbReference type="STRING" id="765440.A0A0C3C4X7"/>
<feature type="transmembrane region" description="Helical" evidence="6">
    <location>
        <begin position="245"/>
        <end position="269"/>
    </location>
</feature>
<protein>
    <recommendedName>
        <fullName evidence="9">Major facilitator superfamily (MFS) profile domain-containing protein</fullName>
    </recommendedName>
</protein>
<dbReference type="AlphaFoldDB" id="A0A0C3C4X7"/>
<feature type="transmembrane region" description="Helical" evidence="6">
    <location>
        <begin position="281"/>
        <end position="304"/>
    </location>
</feature>
<feature type="transmembrane region" description="Helical" evidence="6">
    <location>
        <begin position="429"/>
        <end position="452"/>
    </location>
</feature>
<keyword evidence="4 6" id="KW-0472">Membrane</keyword>
<feature type="transmembrane region" description="Helical" evidence="6">
    <location>
        <begin position="370"/>
        <end position="389"/>
    </location>
</feature>
<dbReference type="GO" id="GO:0008521">
    <property type="term" value="F:acetyl-CoA transmembrane transporter activity"/>
    <property type="evidence" value="ECO:0007669"/>
    <property type="project" value="InterPro"/>
</dbReference>
<dbReference type="HOGENOM" id="CLU_020502_2_0_1"/>
<feature type="compositionally biased region" description="Basic residues" evidence="5">
    <location>
        <begin position="1"/>
        <end position="20"/>
    </location>
</feature>
<keyword evidence="8" id="KW-1185">Reference proteome</keyword>
<feature type="transmembrane region" description="Helical" evidence="6">
    <location>
        <begin position="539"/>
        <end position="559"/>
    </location>
</feature>